<organism evidence="5 6">
    <name type="scientific">Rhodopirellula sallentina SM41</name>
    <dbReference type="NCBI Taxonomy" id="1263870"/>
    <lineage>
        <taxon>Bacteria</taxon>
        <taxon>Pseudomonadati</taxon>
        <taxon>Planctomycetota</taxon>
        <taxon>Planctomycetia</taxon>
        <taxon>Pirellulales</taxon>
        <taxon>Pirellulaceae</taxon>
        <taxon>Rhodopirellula</taxon>
    </lineage>
</organism>
<dbReference type="InterPro" id="IPR043425">
    <property type="entry name" value="NusG-like"/>
</dbReference>
<dbReference type="PANTHER" id="PTHR30265:SF2">
    <property type="entry name" value="TRANSCRIPTION TERMINATION_ANTITERMINATION PROTEIN NUSG"/>
    <property type="match status" value="1"/>
</dbReference>
<dbReference type="SUPFAM" id="SSF82679">
    <property type="entry name" value="N-utilization substance G protein NusG, N-terminal domain"/>
    <property type="match status" value="1"/>
</dbReference>
<dbReference type="CDD" id="cd09895">
    <property type="entry name" value="NGN_SP_UpxY"/>
    <property type="match status" value="1"/>
</dbReference>
<keyword evidence="2" id="KW-0805">Transcription regulation</keyword>
<dbReference type="GO" id="GO:0005829">
    <property type="term" value="C:cytosol"/>
    <property type="evidence" value="ECO:0007669"/>
    <property type="project" value="TreeGrafter"/>
</dbReference>
<name>M5TYZ7_9BACT</name>
<dbReference type="GO" id="GO:0006354">
    <property type="term" value="P:DNA-templated transcription elongation"/>
    <property type="evidence" value="ECO:0007669"/>
    <property type="project" value="InterPro"/>
</dbReference>
<dbReference type="Pfam" id="PF02357">
    <property type="entry name" value="NusG"/>
    <property type="match status" value="1"/>
</dbReference>
<evidence type="ECO:0000313" key="5">
    <source>
        <dbReference type="EMBL" id="EMI54442.1"/>
    </source>
</evidence>
<protein>
    <submittedName>
        <fullName evidence="5">NusG antitermination factor</fullName>
    </submittedName>
</protein>
<sequence>MTYVIPPVLSFVSIFDLPAMPILPPEPDCFPDDLLAQPESLESQWWLLYTRTRQEKKVVRQLRDAEIGHYAPMIPNRMRSPAGRIRTSFVPLFPTYVFLRGGDEARHEAICTGCVLKAVEILEIEQLVEDLTQIRNLVEMGVPMTIESRLEPGTMVRVKNGSFRGYEGTVIRRENERRLLVAVRFMEQGVSVKLEDCQLEMIG</sequence>
<dbReference type="InterPro" id="IPR008991">
    <property type="entry name" value="Translation_prot_SH3-like_sf"/>
</dbReference>
<gene>
    <name evidence="5" type="ORF">RSSM_04153</name>
</gene>
<dbReference type="Proteomes" id="UP000011885">
    <property type="component" value="Unassembled WGS sequence"/>
</dbReference>
<accession>M5TYZ7</accession>
<dbReference type="AlphaFoldDB" id="M5TYZ7"/>
<dbReference type="SMART" id="SM00739">
    <property type="entry name" value="KOW"/>
    <property type="match status" value="1"/>
</dbReference>
<proteinExistence type="predicted"/>
<evidence type="ECO:0000259" key="4">
    <source>
        <dbReference type="SMART" id="SM00739"/>
    </source>
</evidence>
<evidence type="ECO:0000256" key="3">
    <source>
        <dbReference type="ARBA" id="ARBA00023163"/>
    </source>
</evidence>
<dbReference type="InterPro" id="IPR005824">
    <property type="entry name" value="KOW"/>
</dbReference>
<dbReference type="GO" id="GO:0031564">
    <property type="term" value="P:transcription antitermination"/>
    <property type="evidence" value="ECO:0007669"/>
    <property type="project" value="UniProtKB-KW"/>
</dbReference>
<comment type="caution">
    <text evidence="5">The sequence shown here is derived from an EMBL/GenBank/DDBJ whole genome shotgun (WGS) entry which is preliminary data.</text>
</comment>
<dbReference type="EMBL" id="ANOH01000278">
    <property type="protein sequence ID" value="EMI54442.1"/>
    <property type="molecule type" value="Genomic_DNA"/>
</dbReference>
<reference evidence="5 6" key="1">
    <citation type="journal article" date="2013" name="Mar. Genomics">
        <title>Expression of sulfatases in Rhodopirellula baltica and the diversity of sulfatases in the genus Rhodopirellula.</title>
        <authorList>
            <person name="Wegner C.E."/>
            <person name="Richter-Heitmann T."/>
            <person name="Klindworth A."/>
            <person name="Klockow C."/>
            <person name="Richter M."/>
            <person name="Achstetter T."/>
            <person name="Glockner F.O."/>
            <person name="Harder J."/>
        </authorList>
    </citation>
    <scope>NUCLEOTIDE SEQUENCE [LARGE SCALE GENOMIC DNA]</scope>
    <source>
        <strain evidence="5 6">SM41</strain>
    </source>
</reference>
<dbReference type="InterPro" id="IPR006645">
    <property type="entry name" value="NGN-like_dom"/>
</dbReference>
<dbReference type="InterPro" id="IPR036735">
    <property type="entry name" value="NGN_dom_sf"/>
</dbReference>
<dbReference type="Gene3D" id="3.30.70.940">
    <property type="entry name" value="NusG, N-terminal domain"/>
    <property type="match status" value="1"/>
</dbReference>
<keyword evidence="3" id="KW-0804">Transcription</keyword>
<dbReference type="PATRIC" id="fig|1263870.3.peg.4399"/>
<keyword evidence="6" id="KW-1185">Reference proteome</keyword>
<feature type="domain" description="KOW" evidence="4">
    <location>
        <begin position="149"/>
        <end position="176"/>
    </location>
</feature>
<dbReference type="SUPFAM" id="SSF50104">
    <property type="entry name" value="Translation proteins SH3-like domain"/>
    <property type="match status" value="1"/>
</dbReference>
<keyword evidence="1" id="KW-0889">Transcription antitermination</keyword>
<dbReference type="PANTHER" id="PTHR30265">
    <property type="entry name" value="RHO-INTERACTING TRANSCRIPTION TERMINATION FACTOR NUSG"/>
    <property type="match status" value="1"/>
</dbReference>
<evidence type="ECO:0000313" key="6">
    <source>
        <dbReference type="Proteomes" id="UP000011885"/>
    </source>
</evidence>
<evidence type="ECO:0000256" key="2">
    <source>
        <dbReference type="ARBA" id="ARBA00023015"/>
    </source>
</evidence>
<evidence type="ECO:0000256" key="1">
    <source>
        <dbReference type="ARBA" id="ARBA00022814"/>
    </source>
</evidence>